<dbReference type="OMA" id="RQFQAPI"/>
<protein>
    <submittedName>
        <fullName evidence="2">CSON005352 protein</fullName>
    </submittedName>
</protein>
<organism evidence="2">
    <name type="scientific">Culicoides sonorensis</name>
    <name type="common">Biting midge</name>
    <dbReference type="NCBI Taxonomy" id="179676"/>
    <lineage>
        <taxon>Eukaryota</taxon>
        <taxon>Metazoa</taxon>
        <taxon>Ecdysozoa</taxon>
        <taxon>Arthropoda</taxon>
        <taxon>Hexapoda</taxon>
        <taxon>Insecta</taxon>
        <taxon>Pterygota</taxon>
        <taxon>Neoptera</taxon>
        <taxon>Endopterygota</taxon>
        <taxon>Diptera</taxon>
        <taxon>Nematocera</taxon>
        <taxon>Chironomoidea</taxon>
        <taxon>Ceratopogonidae</taxon>
        <taxon>Ceratopogoninae</taxon>
        <taxon>Culicoides</taxon>
        <taxon>Monoculicoides</taxon>
    </lineage>
</organism>
<proteinExistence type="predicted"/>
<evidence type="ECO:0000256" key="1">
    <source>
        <dbReference type="SAM" id="MobiDB-lite"/>
    </source>
</evidence>
<accession>A0A336LUS7</accession>
<feature type="region of interest" description="Disordered" evidence="1">
    <location>
        <begin position="242"/>
        <end position="263"/>
    </location>
</feature>
<evidence type="ECO:0000313" key="2">
    <source>
        <dbReference type="EMBL" id="SSX21792.1"/>
    </source>
</evidence>
<feature type="compositionally biased region" description="Acidic residues" evidence="1">
    <location>
        <begin position="13"/>
        <end position="23"/>
    </location>
</feature>
<feature type="region of interest" description="Disordered" evidence="1">
    <location>
        <begin position="1"/>
        <end position="37"/>
    </location>
</feature>
<sequence>MHLKVVDGHQQTPEDDSDMLMEPDEAHAETRSYFAESEADSGFHPIFPSYSSISRSEHDTTEASDTAVTAEQNFFPYFRDSQPLGHSRPYYPTPEPPAALRYNSYSRTHDSLLGSGDFGVLRGGTFYQDSDPPIKNDPNDFYSFYNNGHGRPQAAPLIRKLTYPEEQFANFKDFADINTPNDPAYSQFVVVYANKNATAPVTHPNPKNIFEQLQLLDAEKEKAAKPTKTSKFKSKLSKTKLEKKYKKRVGPKDNDYEPLLALS</sequence>
<gene>
    <name evidence="2" type="primary">CSON005352</name>
</gene>
<dbReference type="VEuPathDB" id="VectorBase:CSON005352"/>
<name>A0A336LUS7_CULSO</name>
<dbReference type="AlphaFoldDB" id="A0A336LUS7"/>
<reference evidence="2" key="1">
    <citation type="submission" date="2018-07" db="EMBL/GenBank/DDBJ databases">
        <authorList>
            <person name="Quirk P.G."/>
            <person name="Krulwich T.A."/>
        </authorList>
    </citation>
    <scope>NUCLEOTIDE SEQUENCE</scope>
</reference>
<dbReference type="EMBL" id="UFQT01000212">
    <property type="protein sequence ID" value="SSX21792.1"/>
    <property type="molecule type" value="Genomic_DNA"/>
</dbReference>